<reference evidence="7" key="1">
    <citation type="submission" date="2020-05" db="EMBL/GenBank/DDBJ databases">
        <authorList>
            <person name="Chiriac C."/>
            <person name="Salcher M."/>
            <person name="Ghai R."/>
            <person name="Kavagutti S V."/>
        </authorList>
    </citation>
    <scope>NUCLEOTIDE SEQUENCE</scope>
</reference>
<keyword evidence="3" id="KW-0732">Signal</keyword>
<dbReference type="SUPFAM" id="SSF53850">
    <property type="entry name" value="Periplasmic binding protein-like II"/>
    <property type="match status" value="1"/>
</dbReference>
<dbReference type="Gene3D" id="3.40.190.10">
    <property type="entry name" value="Periplasmic binding protein-like II"/>
    <property type="match status" value="2"/>
</dbReference>
<evidence type="ECO:0000313" key="7">
    <source>
        <dbReference type="EMBL" id="CAB4828928.1"/>
    </source>
</evidence>
<evidence type="ECO:0000259" key="4">
    <source>
        <dbReference type="Pfam" id="PF09084"/>
    </source>
</evidence>
<comment type="similarity">
    <text evidence="2">Belongs to the bacterial solute-binding protein SsuA/TauA family.</text>
</comment>
<dbReference type="PANTHER" id="PTHR30024">
    <property type="entry name" value="ALIPHATIC SULFONATES-BINDING PROTEIN-RELATED"/>
    <property type="match status" value="1"/>
</dbReference>
<protein>
    <submittedName>
        <fullName evidence="7">Unannotated protein</fullName>
    </submittedName>
</protein>
<comment type="subcellular location">
    <subcellularLocation>
        <location evidence="1">Periplasm</location>
    </subcellularLocation>
</comment>
<dbReference type="EMBL" id="CAFABC010000038">
    <property type="protein sequence ID" value="CAB4828928.1"/>
    <property type="molecule type" value="Genomic_DNA"/>
</dbReference>
<dbReference type="EMBL" id="CAESAH010000038">
    <property type="protein sequence ID" value="CAB4342343.1"/>
    <property type="molecule type" value="Genomic_DNA"/>
</dbReference>
<dbReference type="EMBL" id="CAEZYO010000038">
    <property type="protein sequence ID" value="CAB4735123.1"/>
    <property type="molecule type" value="Genomic_DNA"/>
</dbReference>
<organism evidence="7">
    <name type="scientific">freshwater metagenome</name>
    <dbReference type="NCBI Taxonomy" id="449393"/>
    <lineage>
        <taxon>unclassified sequences</taxon>
        <taxon>metagenomes</taxon>
        <taxon>ecological metagenomes</taxon>
    </lineage>
</organism>
<gene>
    <name evidence="6" type="ORF">UFOPK2731_01116</name>
    <name evidence="7" type="ORF">UFOPK3161_01129</name>
    <name evidence="5" type="ORF">UFOPK3962_01107</name>
    <name evidence="8" type="ORF">UFOPK4427_01087</name>
</gene>
<evidence type="ECO:0000256" key="2">
    <source>
        <dbReference type="ARBA" id="ARBA00010742"/>
    </source>
</evidence>
<evidence type="ECO:0000256" key="3">
    <source>
        <dbReference type="ARBA" id="ARBA00022729"/>
    </source>
</evidence>
<evidence type="ECO:0000313" key="5">
    <source>
        <dbReference type="EMBL" id="CAB4342343.1"/>
    </source>
</evidence>
<name>A0A6J7A8K7_9ZZZZ</name>
<dbReference type="InterPro" id="IPR015168">
    <property type="entry name" value="SsuA/THI5"/>
</dbReference>
<evidence type="ECO:0000313" key="6">
    <source>
        <dbReference type="EMBL" id="CAB4735123.1"/>
    </source>
</evidence>
<accession>A0A6J7A8K7</accession>
<sequence length="343" mass="36996">MKKFKHLTAVLVSLLLLALITPSHADSTVGCNQPAKAVKQVGTLVLASIPANLPTVQWGIGAGCFRKYGLEIKTSFVASTQIGFTGLISGSYDLFMNTPSNLILLMANGDLDGKIIAPRHGYSAEELARAKREPLYPGELLLQSVVLVSKDSPIKSWEDLEGRKIGIKSFKGTDHAGILLAMKSKGVKTSKFEFLALSDTQMASALSRGDVDAVVPSDPFATQMIVNGARVIGYPSAYYSEPGPAVVYISTQQIVSKKVEAMKAFQKATLEINHLLNLPQNDDSLRKTIANVTGVSLEAANKLKLPTLVEQNVSFSQIAYIPNKLKSLGFIKSRVNLAPILFH</sequence>
<dbReference type="EMBL" id="CAFBRY010000037">
    <property type="protein sequence ID" value="CAB5150925.1"/>
    <property type="molecule type" value="Genomic_DNA"/>
</dbReference>
<dbReference type="Pfam" id="PF09084">
    <property type="entry name" value="NMT1"/>
    <property type="match status" value="1"/>
</dbReference>
<dbReference type="PANTHER" id="PTHR30024:SF47">
    <property type="entry name" value="TAURINE-BINDING PERIPLASMIC PROTEIN"/>
    <property type="match status" value="1"/>
</dbReference>
<dbReference type="GO" id="GO:0042597">
    <property type="term" value="C:periplasmic space"/>
    <property type="evidence" value="ECO:0007669"/>
    <property type="project" value="UniProtKB-SubCell"/>
</dbReference>
<dbReference type="AlphaFoldDB" id="A0A6J7A8K7"/>
<proteinExistence type="inferred from homology"/>
<evidence type="ECO:0000313" key="8">
    <source>
        <dbReference type="EMBL" id="CAB5150925.1"/>
    </source>
</evidence>
<evidence type="ECO:0000256" key="1">
    <source>
        <dbReference type="ARBA" id="ARBA00004418"/>
    </source>
</evidence>
<feature type="domain" description="SsuA/THI5-like" evidence="4">
    <location>
        <begin position="145"/>
        <end position="270"/>
    </location>
</feature>